<organism evidence="1 2">
    <name type="scientific">Lucilia cuprina</name>
    <name type="common">Green bottle fly</name>
    <name type="synonym">Australian sheep blowfly</name>
    <dbReference type="NCBI Taxonomy" id="7375"/>
    <lineage>
        <taxon>Eukaryota</taxon>
        <taxon>Metazoa</taxon>
        <taxon>Ecdysozoa</taxon>
        <taxon>Arthropoda</taxon>
        <taxon>Hexapoda</taxon>
        <taxon>Insecta</taxon>
        <taxon>Pterygota</taxon>
        <taxon>Neoptera</taxon>
        <taxon>Endopterygota</taxon>
        <taxon>Diptera</taxon>
        <taxon>Brachycera</taxon>
        <taxon>Muscomorpha</taxon>
        <taxon>Oestroidea</taxon>
        <taxon>Calliphoridae</taxon>
        <taxon>Luciliinae</taxon>
        <taxon>Lucilia</taxon>
    </lineage>
</organism>
<evidence type="ECO:0000313" key="1">
    <source>
        <dbReference type="EMBL" id="KNC33904.1"/>
    </source>
</evidence>
<comment type="caution">
    <text evidence="1">The sequence shown here is derived from an EMBL/GenBank/DDBJ whole genome shotgun (WGS) entry which is preliminary data.</text>
</comment>
<gene>
    <name evidence="1" type="ORF">FF38_06631</name>
</gene>
<sequence length="163" mass="17999">MRDHQSLNLLLNPDQKIPAAVLMASQRMSFQTAVYDYDPRNPALIFVCSLSIHEGSWGSIQLCDVNVGMTLPATFQEILFNLVSSSQSVRNYSGMSWGGKQAVKGARNCHEWDADAVTHNHCGGRRIGQLVTPLTQFVIVKGLIRGIIARGITDESKTNRELV</sequence>
<evidence type="ECO:0000313" key="2">
    <source>
        <dbReference type="Proteomes" id="UP000037069"/>
    </source>
</evidence>
<dbReference type="AlphaFoldDB" id="A0A0L0CR52"/>
<protein>
    <submittedName>
        <fullName evidence="1">Uncharacterized protein</fullName>
    </submittedName>
</protein>
<name>A0A0L0CR52_LUCCU</name>
<keyword evidence="2" id="KW-1185">Reference proteome</keyword>
<dbReference type="EMBL" id="JRES01000132">
    <property type="protein sequence ID" value="KNC33904.1"/>
    <property type="molecule type" value="Genomic_DNA"/>
</dbReference>
<proteinExistence type="predicted"/>
<dbReference type="Proteomes" id="UP000037069">
    <property type="component" value="Unassembled WGS sequence"/>
</dbReference>
<reference evidence="1 2" key="1">
    <citation type="journal article" date="2015" name="Nat. Commun.">
        <title>Lucilia cuprina genome unlocks parasitic fly biology to underpin future interventions.</title>
        <authorList>
            <person name="Anstead C.A."/>
            <person name="Korhonen P.K."/>
            <person name="Young N.D."/>
            <person name="Hall R.S."/>
            <person name="Jex A.R."/>
            <person name="Murali S.C."/>
            <person name="Hughes D.S."/>
            <person name="Lee S.F."/>
            <person name="Perry T."/>
            <person name="Stroehlein A.J."/>
            <person name="Ansell B.R."/>
            <person name="Breugelmans B."/>
            <person name="Hofmann A."/>
            <person name="Qu J."/>
            <person name="Dugan S."/>
            <person name="Lee S.L."/>
            <person name="Chao H."/>
            <person name="Dinh H."/>
            <person name="Han Y."/>
            <person name="Doddapaneni H.V."/>
            <person name="Worley K.C."/>
            <person name="Muzny D.M."/>
            <person name="Ioannidis P."/>
            <person name="Waterhouse R.M."/>
            <person name="Zdobnov E.M."/>
            <person name="James P.J."/>
            <person name="Bagnall N.H."/>
            <person name="Kotze A.C."/>
            <person name="Gibbs R.A."/>
            <person name="Richards S."/>
            <person name="Batterham P."/>
            <person name="Gasser R.B."/>
        </authorList>
    </citation>
    <scope>NUCLEOTIDE SEQUENCE [LARGE SCALE GENOMIC DNA]</scope>
    <source>
        <strain evidence="1 2">LS</strain>
        <tissue evidence="1">Full body</tissue>
    </source>
</reference>
<accession>A0A0L0CR52</accession>